<organism evidence="1 2">
    <name type="scientific">Sphaerochaeta pleomorpha (strain ATCC BAA-1885 / DSM 22778 / Grapes)</name>
    <dbReference type="NCBI Taxonomy" id="158190"/>
    <lineage>
        <taxon>Bacteria</taxon>
        <taxon>Pseudomonadati</taxon>
        <taxon>Spirochaetota</taxon>
        <taxon>Spirochaetia</taxon>
        <taxon>Spirochaetales</taxon>
        <taxon>Sphaerochaetaceae</taxon>
        <taxon>Sphaerochaeta</taxon>
    </lineage>
</organism>
<dbReference type="KEGG" id="sgp:SpiGrapes_0808"/>
<dbReference type="RefSeq" id="WP_014269485.1">
    <property type="nucleotide sequence ID" value="NC_016633.1"/>
</dbReference>
<dbReference type="Gene3D" id="1.20.1600.10">
    <property type="entry name" value="Outer membrane efflux proteins (OEP)"/>
    <property type="match status" value="1"/>
</dbReference>
<reference evidence="1 2" key="1">
    <citation type="submission" date="2011-11" db="EMBL/GenBank/DDBJ databases">
        <title>Complete sequence of Spirochaeta sp. grapes.</title>
        <authorList>
            <consortium name="US DOE Joint Genome Institute"/>
            <person name="Lucas S."/>
            <person name="Han J."/>
            <person name="Lapidus A."/>
            <person name="Cheng J.-F."/>
            <person name="Goodwin L."/>
            <person name="Pitluck S."/>
            <person name="Peters L."/>
            <person name="Ovchinnikova G."/>
            <person name="Munk A.C."/>
            <person name="Detter J.C."/>
            <person name="Han C."/>
            <person name="Tapia R."/>
            <person name="Land M."/>
            <person name="Hauser L."/>
            <person name="Kyrpides N."/>
            <person name="Ivanova N."/>
            <person name="Pagani I."/>
            <person name="Ritalahtilisa K."/>
            <person name="Loeffler F."/>
            <person name="Woyke T."/>
        </authorList>
    </citation>
    <scope>NUCLEOTIDE SEQUENCE [LARGE SCALE GENOMIC DNA]</scope>
    <source>
        <strain evidence="2">ATCC BAA-1885 / DSM 22778 / Grapes</strain>
    </source>
</reference>
<evidence type="ECO:0000313" key="2">
    <source>
        <dbReference type="Proteomes" id="UP000005632"/>
    </source>
</evidence>
<evidence type="ECO:0008006" key="3">
    <source>
        <dbReference type="Google" id="ProtNLM"/>
    </source>
</evidence>
<accession>G8QQ59</accession>
<dbReference type="HOGENOM" id="CLU_498658_0_0_12"/>
<gene>
    <name evidence="1" type="ordered locus">SpiGrapes_0808</name>
</gene>
<dbReference type="AlphaFoldDB" id="G8QQ59"/>
<keyword evidence="2" id="KW-1185">Reference proteome</keyword>
<dbReference type="Proteomes" id="UP000005632">
    <property type="component" value="Chromosome"/>
</dbReference>
<name>G8QQ59_SPHPG</name>
<protein>
    <recommendedName>
        <fullName evidence="3">Outer membrane protein</fullName>
    </recommendedName>
</protein>
<evidence type="ECO:0000313" key="1">
    <source>
        <dbReference type="EMBL" id="AEV28636.1"/>
    </source>
</evidence>
<dbReference type="EMBL" id="CP003155">
    <property type="protein sequence ID" value="AEV28636.1"/>
    <property type="molecule type" value="Genomic_DNA"/>
</dbReference>
<proteinExistence type="predicted"/>
<dbReference type="STRING" id="158190.SpiGrapes_0808"/>
<sequence length="546" mass="60160">MTHIRNYIRTILLVGTVLGSSSFLLPAQSYPDLVQPNPGSKPSYESLDISQVQAFLTQWQGEETDQAISLGAFSKALAANLSVRNATLQQLRSVYQIQSRQLANLKDQAKPVFALFSDASNPLYSYSLVTVNTTGGITTTTESHKLGIGASMTQQLPSAGSVSLTVKEGSTLSLNDLETDWRWTHKPSVGFTFQQPLGLGEGLIDTSYASKILERKTLEQTGAMDAIASTQSALVLQGSSLFVLRQNLMESRYLLQRQQKLVEEELSDTDSDYIAGRVSKNDLERKTYAREQLLLQISSLSDQIDSVEDSLGTLYGPLFSSVPYRVSVSLENVERLFSYRGTALLDDSALFEKVLKNDATYKEALRKKRIAQIDSMFNNLADSPMFSLGMQLSPYYDTSQGNGFFGSIGELFSNGKPVVSVSVNFSASDLAMRTTSMTKEIAGESLSQAIIQVTEAMQGVTSNLEDFQRRLNQQILSLRLALSDYQIKANDVEVERIRTTMGLGSASSIEIRENLTYASAFTVLQSLRELELLSLELDNLLGMQDL</sequence>
<dbReference type="SUPFAM" id="SSF56954">
    <property type="entry name" value="Outer membrane efflux proteins (OEP)"/>
    <property type="match status" value="1"/>
</dbReference>